<keyword evidence="6" id="KW-0560">Oxidoreductase</keyword>
<evidence type="ECO:0000259" key="8">
    <source>
        <dbReference type="PROSITE" id="PS50903"/>
    </source>
</evidence>
<name>A0A7C0U7A7_9BACT</name>
<keyword evidence="3" id="KW-0813">Transport</keyword>
<dbReference type="GO" id="GO:0042602">
    <property type="term" value="F:riboflavin reductase (NADPH) activity"/>
    <property type="evidence" value="ECO:0007669"/>
    <property type="project" value="TreeGrafter"/>
</dbReference>
<feature type="domain" description="Rubredoxin-like" evidence="8">
    <location>
        <begin position="178"/>
        <end position="229"/>
    </location>
</feature>
<dbReference type="Pfam" id="PF00301">
    <property type="entry name" value="Rubredoxin"/>
    <property type="match status" value="1"/>
</dbReference>
<dbReference type="InterPro" id="IPR012349">
    <property type="entry name" value="Split_barrel_FMN-bd"/>
</dbReference>
<dbReference type="Gene3D" id="2.20.28.10">
    <property type="match status" value="1"/>
</dbReference>
<dbReference type="GO" id="GO:0010181">
    <property type="term" value="F:FMN binding"/>
    <property type="evidence" value="ECO:0007669"/>
    <property type="project" value="InterPro"/>
</dbReference>
<evidence type="ECO:0000256" key="6">
    <source>
        <dbReference type="ARBA" id="ARBA00023002"/>
    </source>
</evidence>
<dbReference type="PANTHER" id="PTHR30466:SF1">
    <property type="entry name" value="FMN REDUCTASE (NADH) RUTF"/>
    <property type="match status" value="1"/>
</dbReference>
<dbReference type="EMBL" id="DQWS01000216">
    <property type="protein sequence ID" value="HDD53550.1"/>
    <property type="molecule type" value="Genomic_DNA"/>
</dbReference>
<dbReference type="PROSITE" id="PS50903">
    <property type="entry name" value="RUBREDOXIN_LIKE"/>
    <property type="match status" value="1"/>
</dbReference>
<dbReference type="GO" id="GO:0005506">
    <property type="term" value="F:iron ion binding"/>
    <property type="evidence" value="ECO:0007669"/>
    <property type="project" value="InterPro"/>
</dbReference>
<comment type="cofactor">
    <cofactor evidence="1">
        <name>Fe(3+)</name>
        <dbReference type="ChEBI" id="CHEBI:29034"/>
    </cofactor>
</comment>
<accession>A0A7C0U7A7</accession>
<dbReference type="InterPro" id="IPR024935">
    <property type="entry name" value="Rubredoxin_dom"/>
</dbReference>
<dbReference type="InterPro" id="IPR018527">
    <property type="entry name" value="Rubredoxin_Fe_BS"/>
</dbReference>
<dbReference type="CDD" id="cd00730">
    <property type="entry name" value="rubredoxin"/>
    <property type="match status" value="1"/>
</dbReference>
<comment type="similarity">
    <text evidence="2">Belongs to the rubredoxin family.</text>
</comment>
<dbReference type="SUPFAM" id="SSF50475">
    <property type="entry name" value="FMN-binding split barrel"/>
    <property type="match status" value="1"/>
</dbReference>
<reference evidence="9" key="1">
    <citation type="journal article" date="2020" name="mSystems">
        <title>Genome- and Community-Level Interaction Insights into Carbon Utilization and Element Cycling Functions of Hydrothermarchaeota in Hydrothermal Sediment.</title>
        <authorList>
            <person name="Zhou Z."/>
            <person name="Liu Y."/>
            <person name="Xu W."/>
            <person name="Pan J."/>
            <person name="Luo Z.H."/>
            <person name="Li M."/>
        </authorList>
    </citation>
    <scope>NUCLEOTIDE SEQUENCE [LARGE SCALE GENOMIC DNA]</scope>
    <source>
        <strain evidence="9">HyVt-115</strain>
    </source>
</reference>
<comment type="caution">
    <text evidence="9">The sequence shown here is derived from an EMBL/GenBank/DDBJ whole genome shotgun (WGS) entry which is preliminary data.</text>
</comment>
<dbReference type="NCBIfam" id="NF045768">
    <property type="entry name" value="RubredRD"/>
    <property type="match status" value="1"/>
</dbReference>
<dbReference type="FunFam" id="2.20.28.10:FF:000001">
    <property type="entry name" value="Rubredoxin"/>
    <property type="match status" value="1"/>
</dbReference>
<keyword evidence="5" id="KW-0249">Electron transport</keyword>
<keyword evidence="4" id="KW-0479">Metal-binding</keyword>
<proteinExistence type="inferred from homology"/>
<protein>
    <submittedName>
        <fullName evidence="9">High molecular weight rubredoxin</fullName>
    </submittedName>
</protein>
<dbReference type="PANTHER" id="PTHR30466">
    <property type="entry name" value="FLAVIN REDUCTASE"/>
    <property type="match status" value="1"/>
</dbReference>
<evidence type="ECO:0000256" key="5">
    <source>
        <dbReference type="ARBA" id="ARBA00022982"/>
    </source>
</evidence>
<keyword evidence="7" id="KW-0408">Iron</keyword>
<dbReference type="SMART" id="SM00903">
    <property type="entry name" value="Flavin_Reduct"/>
    <property type="match status" value="1"/>
</dbReference>
<evidence type="ECO:0000256" key="2">
    <source>
        <dbReference type="ARBA" id="ARBA00005337"/>
    </source>
</evidence>
<dbReference type="InterPro" id="IPR002563">
    <property type="entry name" value="Flavin_Rdtase-like_dom"/>
</dbReference>
<dbReference type="InterPro" id="IPR024934">
    <property type="entry name" value="Rubredoxin-like_dom"/>
</dbReference>
<dbReference type="SUPFAM" id="SSF57802">
    <property type="entry name" value="Rubredoxin-like"/>
    <property type="match status" value="1"/>
</dbReference>
<evidence type="ECO:0000256" key="3">
    <source>
        <dbReference type="ARBA" id="ARBA00022448"/>
    </source>
</evidence>
<dbReference type="InterPro" id="IPR050268">
    <property type="entry name" value="NADH-dep_flavin_reductase"/>
</dbReference>
<dbReference type="PRINTS" id="PR00163">
    <property type="entry name" value="RUBREDOXIN"/>
</dbReference>
<evidence type="ECO:0000256" key="4">
    <source>
        <dbReference type="ARBA" id="ARBA00022723"/>
    </source>
</evidence>
<evidence type="ECO:0000256" key="7">
    <source>
        <dbReference type="ARBA" id="ARBA00023004"/>
    </source>
</evidence>
<dbReference type="Gene3D" id="2.30.110.10">
    <property type="entry name" value="Electron Transport, Fmn-binding Protein, Chain A"/>
    <property type="match status" value="1"/>
</dbReference>
<dbReference type="PROSITE" id="PS00202">
    <property type="entry name" value="RUBREDOXIN"/>
    <property type="match status" value="1"/>
</dbReference>
<dbReference type="AlphaFoldDB" id="A0A7C0U7A7"/>
<evidence type="ECO:0000313" key="9">
    <source>
        <dbReference type="EMBL" id="HDD53550.1"/>
    </source>
</evidence>
<dbReference type="Pfam" id="PF01613">
    <property type="entry name" value="Flavin_Reduct"/>
    <property type="match status" value="1"/>
</dbReference>
<sequence length="230" mass="24639">MDPKAFRSISYGLYVVTSRDGKRLNGQIANSVLQITSQPSQVAVVLNKENLTHEFVSKSGVFAVSILEEETSMPFIGLFGFKSGREVDKLSQVTFEEGDTGAPMVLDHALAVMEARVVKTLDVGTHTLFVGEVVGARVVKDGTPMTYAYYHQVKGGKSPKRAPTYQEEAPRAEVPSGGGKYVCNVCGYVYDPAKGDPDNGVPLGTPFEALPADWVCPVCGAGKESFSPQG</sequence>
<evidence type="ECO:0000256" key="1">
    <source>
        <dbReference type="ARBA" id="ARBA00001965"/>
    </source>
</evidence>
<dbReference type="Proteomes" id="UP000885690">
    <property type="component" value="Unassembled WGS sequence"/>
</dbReference>
<organism evidence="9">
    <name type="scientific">Thermosulfidibacter takaii</name>
    <dbReference type="NCBI Taxonomy" id="412593"/>
    <lineage>
        <taxon>Bacteria</taxon>
        <taxon>Pseudomonadati</taxon>
        <taxon>Thermosulfidibacterota</taxon>
        <taxon>Thermosulfidibacteria</taxon>
        <taxon>Thermosulfidibacterales</taxon>
        <taxon>Thermosulfidibacteraceae</taxon>
    </lineage>
</organism>
<gene>
    <name evidence="9" type="ORF">ENF32_05740</name>
</gene>